<dbReference type="EMBL" id="BMGZ01000002">
    <property type="protein sequence ID" value="GGH99710.1"/>
    <property type="molecule type" value="Genomic_DNA"/>
</dbReference>
<evidence type="ECO:0000256" key="1">
    <source>
        <dbReference type="SAM" id="MobiDB-lite"/>
    </source>
</evidence>
<gene>
    <name evidence="2" type="ORF">GCM10011355_26310</name>
</gene>
<reference evidence="2" key="2">
    <citation type="submission" date="2020-09" db="EMBL/GenBank/DDBJ databases">
        <authorList>
            <person name="Sun Q."/>
            <person name="Zhou Y."/>
        </authorList>
    </citation>
    <scope>NUCLEOTIDE SEQUENCE</scope>
    <source>
        <strain evidence="2">CGMCC 1.14984</strain>
    </source>
</reference>
<evidence type="ECO:0000313" key="2">
    <source>
        <dbReference type="EMBL" id="GGH99710.1"/>
    </source>
</evidence>
<reference evidence="2" key="1">
    <citation type="journal article" date="2014" name="Int. J. Syst. Evol. Microbiol.">
        <title>Complete genome sequence of Corynebacterium casei LMG S-19264T (=DSM 44701T), isolated from a smear-ripened cheese.</title>
        <authorList>
            <consortium name="US DOE Joint Genome Institute (JGI-PGF)"/>
            <person name="Walter F."/>
            <person name="Albersmeier A."/>
            <person name="Kalinowski J."/>
            <person name="Ruckert C."/>
        </authorList>
    </citation>
    <scope>NUCLEOTIDE SEQUENCE</scope>
    <source>
        <strain evidence="2">CGMCC 1.14984</strain>
    </source>
</reference>
<evidence type="ECO:0000313" key="3">
    <source>
        <dbReference type="Proteomes" id="UP000621856"/>
    </source>
</evidence>
<name>A0A8J3A9P3_9PROT</name>
<accession>A0A8J3A9P3</accession>
<proteinExistence type="predicted"/>
<sequence>MQVVDIGPCIELGDEQVRATVETPDHARVTRGFIDRRHRWRVFRRFAAAGHEDDGGKQAGAKGRDQTTVKAWGHRHRKSSALWPSVMPNIARRSSQSQAAGGNGNMRRLPLGMPGNIR</sequence>
<dbReference type="AlphaFoldDB" id="A0A8J3A9P3"/>
<feature type="compositionally biased region" description="Basic and acidic residues" evidence="1">
    <location>
        <begin position="51"/>
        <end position="67"/>
    </location>
</feature>
<dbReference type="Proteomes" id="UP000621856">
    <property type="component" value="Unassembled WGS sequence"/>
</dbReference>
<comment type="caution">
    <text evidence="2">The sequence shown here is derived from an EMBL/GenBank/DDBJ whole genome shotgun (WGS) entry which is preliminary data.</text>
</comment>
<organism evidence="2 3">
    <name type="scientific">Aquisalinus luteolus</name>
    <dbReference type="NCBI Taxonomy" id="1566827"/>
    <lineage>
        <taxon>Bacteria</taxon>
        <taxon>Pseudomonadati</taxon>
        <taxon>Pseudomonadota</taxon>
        <taxon>Alphaproteobacteria</taxon>
        <taxon>Parvularculales</taxon>
        <taxon>Parvularculaceae</taxon>
        <taxon>Aquisalinus</taxon>
    </lineage>
</organism>
<protein>
    <submittedName>
        <fullName evidence="2">Uncharacterized protein</fullName>
    </submittedName>
</protein>
<feature type="region of interest" description="Disordered" evidence="1">
    <location>
        <begin position="51"/>
        <end position="118"/>
    </location>
</feature>